<comment type="caution">
    <text evidence="1">The sequence shown here is derived from an EMBL/GenBank/DDBJ whole genome shotgun (WGS) entry which is preliminary data.</text>
</comment>
<keyword evidence="2" id="KW-1185">Reference proteome</keyword>
<dbReference type="AlphaFoldDB" id="A0A1C7MML7"/>
<evidence type="ECO:0000313" key="1">
    <source>
        <dbReference type="EMBL" id="OBZ78115.1"/>
    </source>
</evidence>
<proteinExistence type="predicted"/>
<organism evidence="1 2">
    <name type="scientific">Grifola frondosa</name>
    <name type="common">Maitake</name>
    <name type="synonym">Polyporus frondosus</name>
    <dbReference type="NCBI Taxonomy" id="5627"/>
    <lineage>
        <taxon>Eukaryota</taxon>
        <taxon>Fungi</taxon>
        <taxon>Dikarya</taxon>
        <taxon>Basidiomycota</taxon>
        <taxon>Agaricomycotina</taxon>
        <taxon>Agaricomycetes</taxon>
        <taxon>Polyporales</taxon>
        <taxon>Grifolaceae</taxon>
        <taxon>Grifola</taxon>
    </lineage>
</organism>
<dbReference type="Proteomes" id="UP000092993">
    <property type="component" value="Unassembled WGS sequence"/>
</dbReference>
<protein>
    <submittedName>
        <fullName evidence="1">Uncharacterized protein</fullName>
    </submittedName>
</protein>
<name>A0A1C7MML7_GRIFR</name>
<evidence type="ECO:0000313" key="2">
    <source>
        <dbReference type="Proteomes" id="UP000092993"/>
    </source>
</evidence>
<accession>A0A1C7MML7</accession>
<reference evidence="1 2" key="1">
    <citation type="submission" date="2016-03" db="EMBL/GenBank/DDBJ databases">
        <title>Whole genome sequencing of Grifola frondosa 9006-11.</title>
        <authorList>
            <person name="Min B."/>
            <person name="Park H."/>
            <person name="Kim J.-G."/>
            <person name="Cho H."/>
            <person name="Oh Y.-L."/>
            <person name="Kong W.-S."/>
            <person name="Choi I.-G."/>
        </authorList>
    </citation>
    <scope>NUCLEOTIDE SEQUENCE [LARGE SCALE GENOMIC DNA]</scope>
    <source>
        <strain evidence="1 2">9006-11</strain>
    </source>
</reference>
<gene>
    <name evidence="1" type="ORF">A0H81_01881</name>
</gene>
<dbReference type="EMBL" id="LUGG01000002">
    <property type="protein sequence ID" value="OBZ78115.1"/>
    <property type="molecule type" value="Genomic_DNA"/>
</dbReference>
<sequence length="70" mass="8305">MYMELASAVQCYNARRPPKGGHPFGIIQVLKELTAKWHRTWYRSCRLLGRTKMRSDSAPIPRIKREPHRR</sequence>